<reference evidence="3 5" key="2">
    <citation type="submission" date="2018-08" db="EMBL/GenBank/DDBJ databases">
        <title>Genome of Clostridium chromiireducens C1, DSM12136.</title>
        <authorList>
            <person name="Xing M."/>
            <person name="Wei Y."/>
            <person name="Ang E.L."/>
            <person name="Zhao H."/>
            <person name="Zhang Y."/>
        </authorList>
    </citation>
    <scope>NUCLEOTIDE SEQUENCE [LARGE SCALE GENOMIC DNA]</scope>
    <source>
        <strain evidence="3 5">C1</strain>
    </source>
</reference>
<evidence type="ECO:0000313" key="4">
    <source>
        <dbReference type="Proteomes" id="UP000191056"/>
    </source>
</evidence>
<dbReference type="AlphaFoldDB" id="A0A1V4IJK9"/>
<dbReference type="STRING" id="225345.CLCHR_31250"/>
<dbReference type="EMBL" id="MZGT01000042">
    <property type="protein sequence ID" value="OPJ60192.1"/>
    <property type="molecule type" value="Genomic_DNA"/>
</dbReference>
<accession>A0A1V4IJK9</accession>
<keyword evidence="1" id="KW-0472">Membrane</keyword>
<gene>
    <name evidence="2" type="ORF">CLCHR_31250</name>
    <name evidence="3" type="ORF">D2A34_18345</name>
</gene>
<feature type="transmembrane region" description="Helical" evidence="1">
    <location>
        <begin position="6"/>
        <end position="25"/>
    </location>
</feature>
<evidence type="ECO:0000313" key="3">
    <source>
        <dbReference type="EMBL" id="RII33684.1"/>
    </source>
</evidence>
<dbReference type="Proteomes" id="UP000191056">
    <property type="component" value="Unassembled WGS sequence"/>
</dbReference>
<keyword evidence="1" id="KW-0812">Transmembrane</keyword>
<dbReference type="Proteomes" id="UP000265930">
    <property type="component" value="Unassembled WGS sequence"/>
</dbReference>
<evidence type="ECO:0000313" key="2">
    <source>
        <dbReference type="EMBL" id="OPJ60192.1"/>
    </source>
</evidence>
<comment type="caution">
    <text evidence="2">The sequence shown here is derived from an EMBL/GenBank/DDBJ whole genome shotgun (WGS) entry which is preliminary data.</text>
</comment>
<protein>
    <submittedName>
        <fullName evidence="2">Uncharacterized protein</fullName>
    </submittedName>
</protein>
<dbReference type="EMBL" id="QXDJ01000004">
    <property type="protein sequence ID" value="RII33684.1"/>
    <property type="molecule type" value="Genomic_DNA"/>
</dbReference>
<name>A0A1V4IJK9_9CLOT</name>
<evidence type="ECO:0000256" key="1">
    <source>
        <dbReference type="SAM" id="Phobius"/>
    </source>
</evidence>
<proteinExistence type="predicted"/>
<keyword evidence="1" id="KW-1133">Transmembrane helix</keyword>
<keyword evidence="4" id="KW-1185">Reference proteome</keyword>
<organism evidence="2 4">
    <name type="scientific">Clostridium chromiireducens</name>
    <dbReference type="NCBI Taxonomy" id="225345"/>
    <lineage>
        <taxon>Bacteria</taxon>
        <taxon>Bacillati</taxon>
        <taxon>Bacillota</taxon>
        <taxon>Clostridia</taxon>
        <taxon>Eubacteriales</taxon>
        <taxon>Clostridiaceae</taxon>
        <taxon>Clostridium</taxon>
    </lineage>
</organism>
<dbReference type="OrthoDB" id="2616292at2"/>
<sequence>MKVIKIGLIIFVIFVLSIIPSWFVYTRFCLDKYLMKDNILLFGNNTYICNEYWSPTDDVNLGKTIGIGVGESRTITDLIWPFWVIEYKDDTEHDSLYLSGLMGSGGKYKKVPNSNNSK</sequence>
<evidence type="ECO:0000313" key="5">
    <source>
        <dbReference type="Proteomes" id="UP000265930"/>
    </source>
</evidence>
<dbReference type="RefSeq" id="WP_079440735.1">
    <property type="nucleotide sequence ID" value="NZ_MZGT01000042.1"/>
</dbReference>
<reference evidence="2 4" key="1">
    <citation type="submission" date="2017-03" db="EMBL/GenBank/DDBJ databases">
        <title>Genome sequence of Clostridium chromiireducens DSM 23318.</title>
        <authorList>
            <person name="Poehlein A."/>
            <person name="Daniel R."/>
        </authorList>
    </citation>
    <scope>NUCLEOTIDE SEQUENCE [LARGE SCALE GENOMIC DNA]</scope>
    <source>
        <strain evidence="2 4">DSM 23318</strain>
    </source>
</reference>